<comment type="caution">
    <text evidence="2">The sequence shown here is derived from an EMBL/GenBank/DDBJ whole genome shotgun (WGS) entry which is preliminary data.</text>
</comment>
<dbReference type="AlphaFoldDB" id="A0AAD4DHK1"/>
<accession>A0AAD4DHK1</accession>
<feature type="region of interest" description="Disordered" evidence="1">
    <location>
        <begin position="42"/>
        <end position="62"/>
    </location>
</feature>
<dbReference type="EMBL" id="JAAAIL010000200">
    <property type="protein sequence ID" value="KAG0278387.1"/>
    <property type="molecule type" value="Genomic_DNA"/>
</dbReference>
<sequence length="204" mass="22765">MVGFFNQPTPQTHSATTTTPAIVEFIDRWHHDALLHSPTAAATVEDEEATGKGAQKQQQQQHTLHRAQTVINGCLRPTPTLLLIGITPSPHLEHLTQSLATSFPDLGLRVKQVNHLSLCYWDDPSDALLDPVSLETRYQHRIQWTNQAADLAQSKIPMLDIPPGTTIENESWDVVLYSILGRDKANGLPYPLQEIKRWTLASVI</sequence>
<dbReference type="Proteomes" id="UP001194580">
    <property type="component" value="Unassembled WGS sequence"/>
</dbReference>
<organism evidence="2 3">
    <name type="scientific">Linnemannia exigua</name>
    <dbReference type="NCBI Taxonomy" id="604196"/>
    <lineage>
        <taxon>Eukaryota</taxon>
        <taxon>Fungi</taxon>
        <taxon>Fungi incertae sedis</taxon>
        <taxon>Mucoromycota</taxon>
        <taxon>Mortierellomycotina</taxon>
        <taxon>Mortierellomycetes</taxon>
        <taxon>Mortierellales</taxon>
        <taxon>Mortierellaceae</taxon>
        <taxon>Linnemannia</taxon>
    </lineage>
</organism>
<reference evidence="2" key="1">
    <citation type="journal article" date="2020" name="Fungal Divers.">
        <title>Resolving the Mortierellaceae phylogeny through synthesis of multi-gene phylogenetics and phylogenomics.</title>
        <authorList>
            <person name="Vandepol N."/>
            <person name="Liber J."/>
            <person name="Desiro A."/>
            <person name="Na H."/>
            <person name="Kennedy M."/>
            <person name="Barry K."/>
            <person name="Grigoriev I.V."/>
            <person name="Miller A.N."/>
            <person name="O'Donnell K."/>
            <person name="Stajich J.E."/>
            <person name="Bonito G."/>
        </authorList>
    </citation>
    <scope>NUCLEOTIDE SEQUENCE</scope>
    <source>
        <strain evidence="2">NRRL 28262</strain>
    </source>
</reference>
<keyword evidence="3" id="KW-1185">Reference proteome</keyword>
<protein>
    <submittedName>
        <fullName evidence="2">Uncharacterized protein</fullName>
    </submittedName>
</protein>
<evidence type="ECO:0000313" key="2">
    <source>
        <dbReference type="EMBL" id="KAG0278387.1"/>
    </source>
</evidence>
<evidence type="ECO:0000313" key="3">
    <source>
        <dbReference type="Proteomes" id="UP001194580"/>
    </source>
</evidence>
<name>A0AAD4DHK1_9FUNG</name>
<proteinExistence type="predicted"/>
<gene>
    <name evidence="2" type="ORF">BGZ95_004136</name>
</gene>
<evidence type="ECO:0000256" key="1">
    <source>
        <dbReference type="SAM" id="MobiDB-lite"/>
    </source>
</evidence>